<organism evidence="4 5">
    <name type="scientific">Sulfitobacter dubius</name>
    <dbReference type="NCBI Taxonomy" id="218673"/>
    <lineage>
        <taxon>Bacteria</taxon>
        <taxon>Pseudomonadati</taxon>
        <taxon>Pseudomonadota</taxon>
        <taxon>Alphaproteobacteria</taxon>
        <taxon>Rhodobacterales</taxon>
        <taxon>Roseobacteraceae</taxon>
        <taxon>Sulfitobacter</taxon>
    </lineage>
</organism>
<dbReference type="PANTHER" id="PTHR42930:SF3">
    <property type="entry name" value="PHOSPHATE-SPECIFIC TRANSPORT SYSTEM ACCESSORY PROTEIN PHOU"/>
    <property type="match status" value="1"/>
</dbReference>
<name>A0ABY3ZFR8_9RHOB</name>
<dbReference type="InterPro" id="IPR028366">
    <property type="entry name" value="PhoU"/>
</dbReference>
<dbReference type="InterPro" id="IPR038078">
    <property type="entry name" value="PhoU-like_sf"/>
</dbReference>
<accession>A0ABY3ZFR8</accession>
<keyword evidence="2" id="KW-0813">Transport</keyword>
<dbReference type="RefSeq" id="WP_243262033.1">
    <property type="nucleotide sequence ID" value="NZ_CP085144.1"/>
</dbReference>
<keyword evidence="2" id="KW-0592">Phosphate transport</keyword>
<proteinExistence type="inferred from homology"/>
<comment type="function">
    <text evidence="2">Plays a role in the regulation of phosphate uptake.</text>
</comment>
<sequence length="230" mass="25197">MSQHPHFLKSFDAALQVLRQNFQQMGNMTAENCVLATSAYLAHDEARALEAINHDLDIDETFEQLRSDCFDVLLRFQPVAKDLRLVMGIEHAVGNLERAGDHAKTIARHVIATPRQMLAPEDRIRLDEMAALVARTLGKSVIAMTDHSTEAAKQVLAADLRVDAYRDAVFDATIVDLQRNAAQARDHIGRILVAVALERIGDHATNIAEEVLFVSRGVAPGATRTGSGIG</sequence>
<dbReference type="Gene3D" id="1.20.58.220">
    <property type="entry name" value="Phosphate transport system protein phou homolog 2, domain 2"/>
    <property type="match status" value="1"/>
</dbReference>
<evidence type="ECO:0000259" key="3">
    <source>
        <dbReference type="Pfam" id="PF01895"/>
    </source>
</evidence>
<comment type="similarity">
    <text evidence="1 2">Belongs to the PhoU family.</text>
</comment>
<evidence type="ECO:0000313" key="4">
    <source>
        <dbReference type="EMBL" id="UOA13489.1"/>
    </source>
</evidence>
<protein>
    <recommendedName>
        <fullName evidence="2">Phosphate-specific transport system accessory protein PhoU</fullName>
    </recommendedName>
</protein>
<comment type="subcellular location">
    <subcellularLocation>
        <location evidence="2">Cytoplasm</location>
    </subcellularLocation>
</comment>
<evidence type="ECO:0000256" key="1">
    <source>
        <dbReference type="ARBA" id="ARBA00008107"/>
    </source>
</evidence>
<comment type="subunit">
    <text evidence="2">Homodimer.</text>
</comment>
<feature type="domain" description="PhoU" evidence="3">
    <location>
        <begin position="126"/>
        <end position="211"/>
    </location>
</feature>
<evidence type="ECO:0000313" key="5">
    <source>
        <dbReference type="Proteomes" id="UP000831019"/>
    </source>
</evidence>
<dbReference type="SUPFAM" id="SSF109755">
    <property type="entry name" value="PhoU-like"/>
    <property type="match status" value="1"/>
</dbReference>
<dbReference type="InterPro" id="IPR026022">
    <property type="entry name" value="PhoU_dom"/>
</dbReference>
<dbReference type="PIRSF" id="PIRSF003107">
    <property type="entry name" value="PhoU"/>
    <property type="match status" value="1"/>
</dbReference>
<feature type="domain" description="PhoU" evidence="3">
    <location>
        <begin position="23"/>
        <end position="109"/>
    </location>
</feature>
<evidence type="ECO:0000256" key="2">
    <source>
        <dbReference type="PIRNR" id="PIRNR003107"/>
    </source>
</evidence>
<keyword evidence="5" id="KW-1185">Reference proteome</keyword>
<dbReference type="Pfam" id="PF01895">
    <property type="entry name" value="PhoU"/>
    <property type="match status" value="2"/>
</dbReference>
<dbReference type="Proteomes" id="UP000831019">
    <property type="component" value="Chromosome"/>
</dbReference>
<reference evidence="5" key="1">
    <citation type="journal article" date="2022" name="Microorganisms">
        <title>Beyond the ABCs#Discovery of Three New Plasmid Types in Rhodobacterales (RepQ, RepY, RepW).</title>
        <authorList>
            <person name="Freese H.M."/>
            <person name="Ringel V."/>
            <person name="Overmann J."/>
            <person name="Petersen J."/>
        </authorList>
    </citation>
    <scope>NUCLEOTIDE SEQUENCE [LARGE SCALE GENOMIC DNA]</scope>
    <source>
        <strain evidence="5">DSM 109990</strain>
    </source>
</reference>
<dbReference type="NCBIfam" id="TIGR02135">
    <property type="entry name" value="phoU_full"/>
    <property type="match status" value="1"/>
</dbReference>
<dbReference type="EMBL" id="CP085144">
    <property type="protein sequence ID" value="UOA13489.1"/>
    <property type="molecule type" value="Genomic_DNA"/>
</dbReference>
<dbReference type="PANTHER" id="PTHR42930">
    <property type="entry name" value="PHOSPHATE-SPECIFIC TRANSPORT SYSTEM ACCESSORY PROTEIN PHOU"/>
    <property type="match status" value="1"/>
</dbReference>
<keyword evidence="2" id="KW-0963">Cytoplasm</keyword>
<gene>
    <name evidence="4" type="primary">phoU_1</name>
    <name evidence="4" type="ORF">DSM109990_00273</name>
</gene>